<feature type="compositionally biased region" description="Polar residues" evidence="1">
    <location>
        <begin position="37"/>
        <end position="60"/>
    </location>
</feature>
<organism evidence="2 3">
    <name type="scientific">Lasius platythorax</name>
    <dbReference type="NCBI Taxonomy" id="488582"/>
    <lineage>
        <taxon>Eukaryota</taxon>
        <taxon>Metazoa</taxon>
        <taxon>Ecdysozoa</taxon>
        <taxon>Arthropoda</taxon>
        <taxon>Hexapoda</taxon>
        <taxon>Insecta</taxon>
        <taxon>Pterygota</taxon>
        <taxon>Neoptera</taxon>
        <taxon>Endopterygota</taxon>
        <taxon>Hymenoptera</taxon>
        <taxon>Apocrita</taxon>
        <taxon>Aculeata</taxon>
        <taxon>Formicoidea</taxon>
        <taxon>Formicidae</taxon>
        <taxon>Formicinae</taxon>
        <taxon>Lasius</taxon>
        <taxon>Lasius</taxon>
    </lineage>
</organism>
<evidence type="ECO:0000313" key="3">
    <source>
        <dbReference type="Proteomes" id="UP001497644"/>
    </source>
</evidence>
<keyword evidence="3" id="KW-1185">Reference proteome</keyword>
<feature type="compositionally biased region" description="Basic and acidic residues" evidence="1">
    <location>
        <begin position="22"/>
        <end position="32"/>
    </location>
</feature>
<name>A0AAV2MZG6_9HYME</name>
<proteinExistence type="predicted"/>
<gene>
    <name evidence="2" type="ORF">LPLAT_LOCUS13748</name>
</gene>
<evidence type="ECO:0000313" key="2">
    <source>
        <dbReference type="EMBL" id="CAL1672953.1"/>
    </source>
</evidence>
<protein>
    <submittedName>
        <fullName evidence="2">Uncharacterized protein</fullName>
    </submittedName>
</protein>
<dbReference type="EMBL" id="CAXIPU020001215">
    <property type="protein sequence ID" value="CAL1672953.1"/>
    <property type="molecule type" value="Genomic_DNA"/>
</dbReference>
<dbReference type="AlphaFoldDB" id="A0AAV2MZG6"/>
<sequence>MGDRHKTPRVFASGSQKKKLHAEHEKKSEKTIAKTPKLTNYFTTSSKQQDVPRNTNNTAEDSMRDEDLVNSTQDNSIDAAGETTEPSKIVEENQSQAECSGFKNEIGFWPNVITEEMVKYWADKGSSGIVMKHCCKIQFHKIRHDLIQASFGNVRRICSHAAIRTE</sequence>
<dbReference type="Proteomes" id="UP001497644">
    <property type="component" value="Unassembled WGS sequence"/>
</dbReference>
<feature type="region of interest" description="Disordered" evidence="1">
    <location>
        <begin position="1"/>
        <end position="96"/>
    </location>
</feature>
<reference evidence="2" key="1">
    <citation type="submission" date="2024-04" db="EMBL/GenBank/DDBJ databases">
        <authorList>
            <consortium name="Molecular Ecology Group"/>
        </authorList>
    </citation>
    <scope>NUCLEOTIDE SEQUENCE</scope>
</reference>
<comment type="caution">
    <text evidence="2">The sequence shown here is derived from an EMBL/GenBank/DDBJ whole genome shotgun (WGS) entry which is preliminary data.</text>
</comment>
<accession>A0AAV2MZG6</accession>
<feature type="non-terminal residue" evidence="2">
    <location>
        <position position="166"/>
    </location>
</feature>
<evidence type="ECO:0000256" key="1">
    <source>
        <dbReference type="SAM" id="MobiDB-lite"/>
    </source>
</evidence>